<accession>A0A1Q3B934</accession>
<evidence type="ECO:0000259" key="1">
    <source>
        <dbReference type="Pfam" id="PF14111"/>
    </source>
</evidence>
<name>A0A1Q3B934_CEPFO</name>
<feature type="domain" description="DUF4283" evidence="1">
    <location>
        <begin position="28"/>
        <end position="107"/>
    </location>
</feature>
<dbReference type="EMBL" id="BDDD01000347">
    <property type="protein sequence ID" value="GAV64439.1"/>
    <property type="molecule type" value="Genomic_DNA"/>
</dbReference>
<dbReference type="InterPro" id="IPR025558">
    <property type="entry name" value="DUF4283"/>
</dbReference>
<dbReference type="Proteomes" id="UP000187406">
    <property type="component" value="Unassembled WGS sequence"/>
</dbReference>
<dbReference type="PANTHER" id="PTHR31286">
    <property type="entry name" value="GLYCINE-RICH CELL WALL STRUCTURAL PROTEIN 1.8-LIKE"/>
    <property type="match status" value="1"/>
</dbReference>
<dbReference type="InParanoid" id="A0A1Q3B934"/>
<dbReference type="Pfam" id="PF14111">
    <property type="entry name" value="DUF4283"/>
    <property type="match status" value="1"/>
</dbReference>
<dbReference type="OrthoDB" id="1096772at2759"/>
<comment type="caution">
    <text evidence="2">The sequence shown here is derived from an EMBL/GenBank/DDBJ whole genome shotgun (WGS) entry which is preliminary data.</text>
</comment>
<protein>
    <submittedName>
        <fullName evidence="2">DUF4283 domain-containing protein</fullName>
    </submittedName>
</protein>
<evidence type="ECO:0000313" key="3">
    <source>
        <dbReference type="Proteomes" id="UP000187406"/>
    </source>
</evidence>
<dbReference type="AlphaFoldDB" id="A0A1Q3B934"/>
<dbReference type="PANTHER" id="PTHR31286:SF99">
    <property type="entry name" value="DUF4283 DOMAIN-CONTAINING PROTEIN"/>
    <property type="match status" value="1"/>
</dbReference>
<gene>
    <name evidence="2" type="ORF">CFOL_v3_07957</name>
</gene>
<keyword evidence="3" id="KW-1185">Reference proteome</keyword>
<organism evidence="2 3">
    <name type="scientific">Cephalotus follicularis</name>
    <name type="common">Albany pitcher plant</name>
    <dbReference type="NCBI Taxonomy" id="3775"/>
    <lineage>
        <taxon>Eukaryota</taxon>
        <taxon>Viridiplantae</taxon>
        <taxon>Streptophyta</taxon>
        <taxon>Embryophyta</taxon>
        <taxon>Tracheophyta</taxon>
        <taxon>Spermatophyta</taxon>
        <taxon>Magnoliopsida</taxon>
        <taxon>eudicotyledons</taxon>
        <taxon>Gunneridae</taxon>
        <taxon>Pentapetalae</taxon>
        <taxon>rosids</taxon>
        <taxon>fabids</taxon>
        <taxon>Oxalidales</taxon>
        <taxon>Cephalotaceae</taxon>
        <taxon>Cephalotus</taxon>
    </lineage>
</organism>
<reference evidence="3" key="1">
    <citation type="submission" date="2016-04" db="EMBL/GenBank/DDBJ databases">
        <title>Cephalotus genome sequencing.</title>
        <authorList>
            <person name="Fukushima K."/>
            <person name="Hasebe M."/>
            <person name="Fang X."/>
        </authorList>
    </citation>
    <scope>NUCLEOTIDE SEQUENCE [LARGE SCALE GENOMIC DNA]</scope>
    <source>
        <strain evidence="3">cv. St1</strain>
    </source>
</reference>
<dbReference type="STRING" id="3775.A0A1Q3B934"/>
<sequence length="121" mass="14190">DEDFPSQDPAMPVILIYREKKMRILNPWLHCLIFEVFSKTVGYNFLLTKIHHLWLPKGNMSLVDLVLDFLLVKFCLNDDYDHVLIGGPWFISSHFLTVRHWELEFKASVAVVSATRLFELV</sequence>
<proteinExistence type="predicted"/>
<evidence type="ECO:0000313" key="2">
    <source>
        <dbReference type="EMBL" id="GAV64439.1"/>
    </source>
</evidence>
<dbReference type="InterPro" id="IPR040256">
    <property type="entry name" value="At4g02000-like"/>
</dbReference>
<feature type="non-terminal residue" evidence="2">
    <location>
        <position position="1"/>
    </location>
</feature>